<evidence type="ECO:0000256" key="1">
    <source>
        <dbReference type="SAM" id="MobiDB-lite"/>
    </source>
</evidence>
<dbReference type="Proteomes" id="UP001307849">
    <property type="component" value="Unassembled WGS sequence"/>
</dbReference>
<accession>A0AAN8S5X4</accession>
<name>A0AAN8S5X4_9PEZI</name>
<keyword evidence="3" id="KW-1185">Reference proteome</keyword>
<feature type="region of interest" description="Disordered" evidence="1">
    <location>
        <begin position="104"/>
        <end position="123"/>
    </location>
</feature>
<dbReference type="AlphaFoldDB" id="A0AAN8S5X4"/>
<reference evidence="2 3" key="1">
    <citation type="submission" date="2019-10" db="EMBL/GenBank/DDBJ databases">
        <authorList>
            <person name="Palmer J.M."/>
        </authorList>
    </citation>
    <scope>NUCLEOTIDE SEQUENCE [LARGE SCALE GENOMIC DNA]</scope>
    <source>
        <strain evidence="2 3">TWF506</strain>
    </source>
</reference>
<sequence length="123" mass="13570">MYTESEGSTLETFGAYRKGNNRAPDWLKAEMPGSRLILEPEGRQPGIMLTWEGNQPMQHPASEKFLMTDAAEPYYLEGPDGNDGASSLSRSIWGYGLLETSSGVFKREAGQPGEDLSKDQNHT</sequence>
<gene>
    <name evidence="2" type="ORF">TWF506_001948</name>
</gene>
<evidence type="ECO:0000313" key="3">
    <source>
        <dbReference type="Proteomes" id="UP001307849"/>
    </source>
</evidence>
<evidence type="ECO:0000313" key="2">
    <source>
        <dbReference type="EMBL" id="KAK6521745.1"/>
    </source>
</evidence>
<comment type="caution">
    <text evidence="2">The sequence shown here is derived from an EMBL/GenBank/DDBJ whole genome shotgun (WGS) entry which is preliminary data.</text>
</comment>
<proteinExistence type="predicted"/>
<dbReference type="EMBL" id="JAVHJM010000001">
    <property type="protein sequence ID" value="KAK6521745.1"/>
    <property type="molecule type" value="Genomic_DNA"/>
</dbReference>
<protein>
    <submittedName>
        <fullName evidence="2">Uncharacterized protein</fullName>
    </submittedName>
</protein>
<feature type="compositionally biased region" description="Basic and acidic residues" evidence="1">
    <location>
        <begin position="105"/>
        <end position="123"/>
    </location>
</feature>
<organism evidence="2 3">
    <name type="scientific">Arthrobotrys conoides</name>
    <dbReference type="NCBI Taxonomy" id="74498"/>
    <lineage>
        <taxon>Eukaryota</taxon>
        <taxon>Fungi</taxon>
        <taxon>Dikarya</taxon>
        <taxon>Ascomycota</taxon>
        <taxon>Pezizomycotina</taxon>
        <taxon>Orbiliomycetes</taxon>
        <taxon>Orbiliales</taxon>
        <taxon>Orbiliaceae</taxon>
        <taxon>Arthrobotrys</taxon>
    </lineage>
</organism>